<dbReference type="PANTHER" id="PTHR13847:SF213">
    <property type="entry name" value="DEPENDENT OXIDOREDUCTASE, PUTATIVE-RELATED"/>
    <property type="match status" value="1"/>
</dbReference>
<proteinExistence type="predicted"/>
<dbReference type="InterPro" id="IPR036188">
    <property type="entry name" value="FAD/NAD-bd_sf"/>
</dbReference>
<sequence length="516" mass="56580">MTFSEFTKLADSVRDALVADPGLPRPGSTISQWLLPPHPTIAEIQSATLPSKTDILVIGSGITGCSVARNILEEPALSSAHVTVLDARSICSGATGRNGGNLVSTAGHTFEALCARHGEENAKQIARFSISNIDNMLDMIESMDSDLQDFCQIRRLPKIIAAGDEKTWSTFQSSVPVFKERVPEHKDLHAFVTKETAAETYNIRDSHGAILFRAGAVWPYRLITGIFERLLRQYPGRLSIEANTPVLNVSETEIGPDATGDDNDSHKYPYTVMTARGRILASKVVYCTNAYTSHLLPNLRGKIFPFRGTMSRQQEGPESPRHVGSLVNWSIKAKPTLNLESGEFFTGLHYVQQNARTGHFWAGTENSTLLQCLTPDDTQVPPSSIRNLCDFLPRAFVKGCWPEVVDPEKASTDEKAFWSGIQGHTADELPLVGKLPPAVVSRSSADDEWIAAGFGGYGMDKCWAIGEAVVKMMVGKEPDTLFPKCYQLTEERLQKMSTEDVIQGYLAAAVDKYSAN</sequence>
<dbReference type="SUPFAM" id="SSF51905">
    <property type="entry name" value="FAD/NAD(P)-binding domain"/>
    <property type="match status" value="1"/>
</dbReference>
<organism evidence="2 3">
    <name type="scientific">Seiridium cardinale</name>
    <dbReference type="NCBI Taxonomy" id="138064"/>
    <lineage>
        <taxon>Eukaryota</taxon>
        <taxon>Fungi</taxon>
        <taxon>Dikarya</taxon>
        <taxon>Ascomycota</taxon>
        <taxon>Pezizomycotina</taxon>
        <taxon>Sordariomycetes</taxon>
        <taxon>Xylariomycetidae</taxon>
        <taxon>Amphisphaeriales</taxon>
        <taxon>Sporocadaceae</taxon>
        <taxon>Seiridium</taxon>
    </lineage>
</organism>
<name>A0ABR2XE53_9PEZI</name>
<gene>
    <name evidence="2" type="ORF">SCAR479_11433</name>
</gene>
<keyword evidence="3" id="KW-1185">Reference proteome</keyword>
<dbReference type="Proteomes" id="UP001465668">
    <property type="component" value="Unassembled WGS sequence"/>
</dbReference>
<reference evidence="2 3" key="1">
    <citation type="submission" date="2024-02" db="EMBL/GenBank/DDBJ databases">
        <title>First draft genome assembly of two strains of Seiridium cardinale.</title>
        <authorList>
            <person name="Emiliani G."/>
            <person name="Scali E."/>
        </authorList>
    </citation>
    <scope>NUCLEOTIDE SEQUENCE [LARGE SCALE GENOMIC DNA]</scope>
    <source>
        <strain evidence="2 3">BM-138-000479</strain>
    </source>
</reference>
<accession>A0ABR2XE53</accession>
<evidence type="ECO:0000259" key="1">
    <source>
        <dbReference type="Pfam" id="PF01266"/>
    </source>
</evidence>
<dbReference type="Gene3D" id="3.50.50.60">
    <property type="entry name" value="FAD/NAD(P)-binding domain"/>
    <property type="match status" value="1"/>
</dbReference>
<comment type="caution">
    <text evidence="2">The sequence shown here is derived from an EMBL/GenBank/DDBJ whole genome shotgun (WGS) entry which is preliminary data.</text>
</comment>
<feature type="domain" description="FAD dependent oxidoreductase" evidence="1">
    <location>
        <begin position="54"/>
        <end position="471"/>
    </location>
</feature>
<evidence type="ECO:0000313" key="3">
    <source>
        <dbReference type="Proteomes" id="UP001465668"/>
    </source>
</evidence>
<dbReference type="EMBL" id="JARVKM010000068">
    <property type="protein sequence ID" value="KAK9771952.1"/>
    <property type="molecule type" value="Genomic_DNA"/>
</dbReference>
<dbReference type="PANTHER" id="PTHR13847">
    <property type="entry name" value="SARCOSINE DEHYDROGENASE-RELATED"/>
    <property type="match status" value="1"/>
</dbReference>
<dbReference type="Pfam" id="PF01266">
    <property type="entry name" value="DAO"/>
    <property type="match status" value="1"/>
</dbReference>
<dbReference type="InterPro" id="IPR006076">
    <property type="entry name" value="FAD-dep_OxRdtase"/>
</dbReference>
<dbReference type="Gene3D" id="3.30.9.10">
    <property type="entry name" value="D-Amino Acid Oxidase, subunit A, domain 2"/>
    <property type="match status" value="1"/>
</dbReference>
<evidence type="ECO:0000313" key="2">
    <source>
        <dbReference type="EMBL" id="KAK9771952.1"/>
    </source>
</evidence>
<protein>
    <submittedName>
        <fullName evidence="2">FAD dependent oxidoreductase domain-containing protein</fullName>
    </submittedName>
</protein>